<dbReference type="PANTHER" id="PTHR11358">
    <property type="entry name" value="ARGINASE/AGMATINASE"/>
    <property type="match status" value="1"/>
</dbReference>
<keyword evidence="3" id="KW-0369">Histidine metabolism</keyword>
<dbReference type="EMBL" id="JAFBDZ010000002">
    <property type="protein sequence ID" value="MBM7585318.1"/>
    <property type="molecule type" value="Genomic_DNA"/>
</dbReference>
<proteinExistence type="inferred from homology"/>
<dbReference type="Pfam" id="PF00491">
    <property type="entry name" value="Arginase"/>
    <property type="match status" value="1"/>
</dbReference>
<dbReference type="SUPFAM" id="SSF52768">
    <property type="entry name" value="Arginase/deacetylase"/>
    <property type="match status" value="1"/>
</dbReference>
<evidence type="ECO:0000256" key="3">
    <source>
        <dbReference type="ARBA" id="ARBA00022808"/>
    </source>
</evidence>
<evidence type="ECO:0000256" key="4">
    <source>
        <dbReference type="ARBA" id="ARBA00023211"/>
    </source>
</evidence>
<evidence type="ECO:0000256" key="7">
    <source>
        <dbReference type="RuleBase" id="RU003684"/>
    </source>
</evidence>
<sequence length="290" mass="31880">MGAPLSKSSISHSGALFAPDVIRKCLQSYTTYSIEQDEDYRDMTFVDFGDVLMHPTSIVESQNRIYESVKTVVDTGAAPFTIVLGGDHSISTSSIEAFAESKGKIGVIQFDAHHDLRNVEDGGPTNGTPFRRLLERGVIDGENLVQIGIRDYSNSRTYYEYAVEQGVTVHTMKDVREKGMSTLIDEAIQWLEDKVDLIYLSVDMDVLDQAFAPGCPAIGPGGMDSYTLMDAVYTASKHPKVQAMDIVEIDPTLDIRDMTSRIAAHLLLKVLNSVPALVPGTTRNISNQQE</sequence>
<protein>
    <recommendedName>
        <fullName evidence="5">Formimidoylglutamase</fullName>
        <ecNumber evidence="5">3.5.3.8</ecNumber>
    </recommendedName>
</protein>
<accession>A0ABS2NBS5</accession>
<evidence type="ECO:0000256" key="5">
    <source>
        <dbReference type="NCBIfam" id="TIGR01227"/>
    </source>
</evidence>
<dbReference type="PROSITE" id="PS01053">
    <property type="entry name" value="ARGINASE_1"/>
    <property type="match status" value="1"/>
</dbReference>
<dbReference type="PROSITE" id="PS51409">
    <property type="entry name" value="ARGINASE_2"/>
    <property type="match status" value="1"/>
</dbReference>
<reference evidence="8 9" key="1">
    <citation type="submission" date="2021-01" db="EMBL/GenBank/DDBJ databases">
        <title>Genomic Encyclopedia of Type Strains, Phase IV (KMG-IV): sequencing the most valuable type-strain genomes for metagenomic binning, comparative biology and taxonomic classification.</title>
        <authorList>
            <person name="Goeker M."/>
        </authorList>
    </citation>
    <scope>NUCLEOTIDE SEQUENCE [LARGE SCALE GENOMIC DNA]</scope>
    <source>
        <strain evidence="8 9">DSM 24834</strain>
    </source>
</reference>
<evidence type="ECO:0000256" key="2">
    <source>
        <dbReference type="ARBA" id="ARBA00022801"/>
    </source>
</evidence>
<keyword evidence="9" id="KW-1185">Reference proteome</keyword>
<keyword evidence="2 7" id="KW-0378">Hydrolase</keyword>
<organism evidence="8 9">
    <name type="scientific">Rossellomorea pakistanensis</name>
    <dbReference type="NCBI Taxonomy" id="992288"/>
    <lineage>
        <taxon>Bacteria</taxon>
        <taxon>Bacillati</taxon>
        <taxon>Bacillota</taxon>
        <taxon>Bacilli</taxon>
        <taxon>Bacillales</taxon>
        <taxon>Bacillaceae</taxon>
        <taxon>Rossellomorea</taxon>
    </lineage>
</organism>
<dbReference type="CDD" id="cd09990">
    <property type="entry name" value="Agmatinase-like"/>
    <property type="match status" value="1"/>
</dbReference>
<dbReference type="GO" id="GO:0050415">
    <property type="term" value="F:formimidoylglutamase activity"/>
    <property type="evidence" value="ECO:0007669"/>
    <property type="project" value="UniProtKB-EC"/>
</dbReference>
<dbReference type="Proteomes" id="UP001646157">
    <property type="component" value="Unassembled WGS sequence"/>
</dbReference>
<dbReference type="InterPro" id="IPR006035">
    <property type="entry name" value="Ureohydrolase"/>
</dbReference>
<evidence type="ECO:0000313" key="8">
    <source>
        <dbReference type="EMBL" id="MBM7585318.1"/>
    </source>
</evidence>
<dbReference type="PRINTS" id="PR00116">
    <property type="entry name" value="ARGINASE"/>
</dbReference>
<dbReference type="NCBIfam" id="TIGR01227">
    <property type="entry name" value="hutG"/>
    <property type="match status" value="1"/>
</dbReference>
<evidence type="ECO:0000256" key="6">
    <source>
        <dbReference type="PROSITE-ProRule" id="PRU00742"/>
    </source>
</evidence>
<evidence type="ECO:0000256" key="1">
    <source>
        <dbReference type="ARBA" id="ARBA00022723"/>
    </source>
</evidence>
<keyword evidence="4" id="KW-0464">Manganese</keyword>
<gene>
    <name evidence="8" type="ORF">JOC86_001860</name>
</gene>
<dbReference type="PANTHER" id="PTHR11358:SF35">
    <property type="entry name" value="FORMIMIDOYLGLUTAMASE"/>
    <property type="match status" value="1"/>
</dbReference>
<dbReference type="PIRSF" id="PIRSF036979">
    <property type="entry name" value="Arginase"/>
    <property type="match status" value="1"/>
</dbReference>
<dbReference type="InterPro" id="IPR020855">
    <property type="entry name" value="Ureohydrolase_Mn_BS"/>
</dbReference>
<dbReference type="EC" id="3.5.3.8" evidence="5"/>
<keyword evidence="1" id="KW-0479">Metal-binding</keyword>
<evidence type="ECO:0000313" key="9">
    <source>
        <dbReference type="Proteomes" id="UP001646157"/>
    </source>
</evidence>
<dbReference type="InterPro" id="IPR023696">
    <property type="entry name" value="Ureohydrolase_dom_sf"/>
</dbReference>
<comment type="similarity">
    <text evidence="6 7">Belongs to the arginase family.</text>
</comment>
<dbReference type="InterPro" id="IPR005923">
    <property type="entry name" value="HutG"/>
</dbReference>
<name>A0ABS2NBS5_9BACI</name>
<comment type="caution">
    <text evidence="8">The sequence shown here is derived from an EMBL/GenBank/DDBJ whole genome shotgun (WGS) entry which is preliminary data.</text>
</comment>
<dbReference type="Gene3D" id="3.40.800.10">
    <property type="entry name" value="Ureohydrolase domain"/>
    <property type="match status" value="1"/>
</dbReference>